<feature type="transmembrane region" description="Helical" evidence="1">
    <location>
        <begin position="125"/>
        <end position="147"/>
    </location>
</feature>
<keyword evidence="3" id="KW-1185">Reference proteome</keyword>
<feature type="transmembrane region" description="Helical" evidence="1">
    <location>
        <begin position="28"/>
        <end position="46"/>
    </location>
</feature>
<evidence type="ECO:0000256" key="1">
    <source>
        <dbReference type="SAM" id="Phobius"/>
    </source>
</evidence>
<dbReference type="InterPro" id="IPR009495">
    <property type="entry name" value="NrsF"/>
</dbReference>
<feature type="transmembrane region" description="Helical" evidence="1">
    <location>
        <begin position="159"/>
        <end position="178"/>
    </location>
</feature>
<keyword evidence="1" id="KW-0472">Membrane</keyword>
<dbReference type="AlphaFoldDB" id="A0A8G2CP47"/>
<organism evidence="2 3">
    <name type="scientific">Acidiphilium rubrum</name>
    <dbReference type="NCBI Taxonomy" id="526"/>
    <lineage>
        <taxon>Bacteria</taxon>
        <taxon>Pseudomonadati</taxon>
        <taxon>Pseudomonadota</taxon>
        <taxon>Alphaproteobacteria</taxon>
        <taxon>Acetobacterales</taxon>
        <taxon>Acidocellaceae</taxon>
        <taxon>Acidiphilium</taxon>
    </lineage>
</organism>
<dbReference type="Proteomes" id="UP000186308">
    <property type="component" value="Unassembled WGS sequence"/>
</dbReference>
<comment type="caution">
    <text evidence="2">The sequence shown here is derived from an EMBL/GenBank/DDBJ whole genome shotgun (WGS) entry which is preliminary data.</text>
</comment>
<accession>A0A8G2CP47</accession>
<dbReference type="Pfam" id="PF06532">
    <property type="entry name" value="NrsF"/>
    <property type="match status" value="1"/>
</dbReference>
<dbReference type="RefSeq" id="WP_051657651.1">
    <property type="nucleotide sequence ID" value="NZ_FTNE01000053.1"/>
</dbReference>
<name>A0A8G2CP47_ACIRU</name>
<keyword evidence="1" id="KW-1133">Transmembrane helix</keyword>
<feature type="transmembrane region" description="Helical" evidence="1">
    <location>
        <begin position="58"/>
        <end position="79"/>
    </location>
</feature>
<dbReference type="OrthoDB" id="6024860at2"/>
<feature type="transmembrane region" description="Helical" evidence="1">
    <location>
        <begin position="91"/>
        <end position="113"/>
    </location>
</feature>
<dbReference type="EMBL" id="FTNE01000053">
    <property type="protein sequence ID" value="SIR55472.1"/>
    <property type="molecule type" value="Genomic_DNA"/>
</dbReference>
<evidence type="ECO:0008006" key="4">
    <source>
        <dbReference type="Google" id="ProtNLM"/>
    </source>
</evidence>
<feature type="transmembrane region" description="Helical" evidence="1">
    <location>
        <begin position="184"/>
        <end position="205"/>
    </location>
</feature>
<reference evidence="2 3" key="1">
    <citation type="submission" date="2017-01" db="EMBL/GenBank/DDBJ databases">
        <authorList>
            <person name="Varghese N."/>
            <person name="Submissions S."/>
        </authorList>
    </citation>
    <scope>NUCLEOTIDE SEQUENCE [LARGE SCALE GENOMIC DNA]</scope>
    <source>
        <strain evidence="2 3">ATCC 35905</strain>
    </source>
</reference>
<protein>
    <recommendedName>
        <fullName evidence="4">DUF1109 domain-containing protein</fullName>
    </recommendedName>
</protein>
<evidence type="ECO:0000313" key="2">
    <source>
        <dbReference type="EMBL" id="SIR55472.1"/>
    </source>
</evidence>
<evidence type="ECO:0000313" key="3">
    <source>
        <dbReference type="Proteomes" id="UP000186308"/>
    </source>
</evidence>
<sequence>MRNESLIDALTNDLAPVRRARSPGRTTALWLAITLPALALVTLVMGPRPALGSLLLRSGFALDEALAALTAIASAYAAFCAGRPDQPGWKLVFPVGMMLIWLGALGRQCLLLTAATQGDALRLHADVMCIPAIAMAGIVPAIGMVLLLRRTPLFRTTAASLCGAMAAAAAAEFSLRLFHGAASFATLLVWQMGSVALSTLAGSAVSRVILVQLRRGQTAINALS</sequence>
<gene>
    <name evidence="2" type="ORF">SAMN05421828_1539</name>
</gene>
<keyword evidence="1" id="KW-0812">Transmembrane</keyword>
<proteinExistence type="predicted"/>